<reference evidence="2" key="1">
    <citation type="journal article" date="2014" name="Front. Microbiol.">
        <title>High frequency of phylogenetically diverse reductive dehalogenase-homologous genes in deep subseafloor sedimentary metagenomes.</title>
        <authorList>
            <person name="Kawai M."/>
            <person name="Futagami T."/>
            <person name="Toyoda A."/>
            <person name="Takaki Y."/>
            <person name="Nishi S."/>
            <person name="Hori S."/>
            <person name="Arai W."/>
            <person name="Tsubouchi T."/>
            <person name="Morono Y."/>
            <person name="Uchiyama I."/>
            <person name="Ito T."/>
            <person name="Fujiyama A."/>
            <person name="Inagaki F."/>
            <person name="Takami H."/>
        </authorList>
    </citation>
    <scope>NUCLEOTIDE SEQUENCE</scope>
    <source>
        <strain evidence="2">Expedition CK06-06</strain>
    </source>
</reference>
<sequence>MNLPPSGDQEEFYELLLLQARTDGERASIMLLWRTGMHSSTLVEREFFWCGTEGKQEAICWDRPKTEAPMRAAIPRAEAKLIKRVLAAGSLPATQGILRRRLAAVAKRAGYSGVTPLTLRHSRAVYLLDSGITVNRVASLLGCSWQVLEKHYAQIEAARLVEKPKKKKRRGKMNEQCSQCG</sequence>
<dbReference type="InterPro" id="IPR011010">
    <property type="entry name" value="DNA_brk_join_enz"/>
</dbReference>
<feature type="non-terminal residue" evidence="2">
    <location>
        <position position="181"/>
    </location>
</feature>
<evidence type="ECO:0008006" key="3">
    <source>
        <dbReference type="Google" id="ProtNLM"/>
    </source>
</evidence>
<accession>X1AIJ4</accession>
<dbReference type="InterPro" id="IPR013762">
    <property type="entry name" value="Integrase-like_cat_sf"/>
</dbReference>
<proteinExistence type="predicted"/>
<dbReference type="Gene3D" id="1.10.443.10">
    <property type="entry name" value="Intergrase catalytic core"/>
    <property type="match status" value="1"/>
</dbReference>
<dbReference type="EMBL" id="BART01019100">
    <property type="protein sequence ID" value="GAG81909.1"/>
    <property type="molecule type" value="Genomic_DNA"/>
</dbReference>
<name>X1AIJ4_9ZZZZ</name>
<dbReference type="AlphaFoldDB" id="X1AIJ4"/>
<protein>
    <recommendedName>
        <fullName evidence="3">Tyr recombinase domain-containing protein</fullName>
    </recommendedName>
</protein>
<dbReference type="GO" id="GO:0006310">
    <property type="term" value="P:DNA recombination"/>
    <property type="evidence" value="ECO:0007669"/>
    <property type="project" value="UniProtKB-KW"/>
</dbReference>
<keyword evidence="1" id="KW-0233">DNA recombination</keyword>
<comment type="caution">
    <text evidence="2">The sequence shown here is derived from an EMBL/GenBank/DDBJ whole genome shotgun (WGS) entry which is preliminary data.</text>
</comment>
<evidence type="ECO:0000256" key="1">
    <source>
        <dbReference type="ARBA" id="ARBA00023172"/>
    </source>
</evidence>
<dbReference type="SUPFAM" id="SSF56349">
    <property type="entry name" value="DNA breaking-rejoining enzymes"/>
    <property type="match status" value="1"/>
</dbReference>
<evidence type="ECO:0000313" key="2">
    <source>
        <dbReference type="EMBL" id="GAG81909.1"/>
    </source>
</evidence>
<organism evidence="2">
    <name type="scientific">marine sediment metagenome</name>
    <dbReference type="NCBI Taxonomy" id="412755"/>
    <lineage>
        <taxon>unclassified sequences</taxon>
        <taxon>metagenomes</taxon>
        <taxon>ecological metagenomes</taxon>
    </lineage>
</organism>
<dbReference type="GO" id="GO:0015074">
    <property type="term" value="P:DNA integration"/>
    <property type="evidence" value="ECO:0007669"/>
    <property type="project" value="InterPro"/>
</dbReference>
<gene>
    <name evidence="2" type="ORF">S01H4_35849</name>
</gene>
<dbReference type="GO" id="GO:0003677">
    <property type="term" value="F:DNA binding"/>
    <property type="evidence" value="ECO:0007669"/>
    <property type="project" value="InterPro"/>
</dbReference>